<organism evidence="1 2">
    <name type="scientific">Segatella buccae ATCC 33574</name>
    <dbReference type="NCBI Taxonomy" id="873513"/>
    <lineage>
        <taxon>Bacteria</taxon>
        <taxon>Pseudomonadati</taxon>
        <taxon>Bacteroidota</taxon>
        <taxon>Bacteroidia</taxon>
        <taxon>Bacteroidales</taxon>
        <taxon>Prevotellaceae</taxon>
        <taxon>Segatella</taxon>
    </lineage>
</organism>
<reference evidence="1 2" key="1">
    <citation type="submission" date="2010-10" db="EMBL/GenBank/DDBJ databases">
        <authorList>
            <person name="Muzny D."/>
            <person name="Qin X."/>
            <person name="Deng J."/>
            <person name="Jiang H."/>
            <person name="Liu Y."/>
            <person name="Qu J."/>
            <person name="Song X.-Z."/>
            <person name="Zhang L."/>
            <person name="Thornton R."/>
            <person name="Coyle M."/>
            <person name="Francisco L."/>
            <person name="Jackson L."/>
            <person name="Javaid M."/>
            <person name="Korchina V."/>
            <person name="Kovar C."/>
            <person name="Mata R."/>
            <person name="Mathew T."/>
            <person name="Ngo R."/>
            <person name="Nguyen L."/>
            <person name="Nguyen N."/>
            <person name="Okwuonu G."/>
            <person name="Ongeri F."/>
            <person name="Pham C."/>
            <person name="Simmons D."/>
            <person name="Wilczek-Boney K."/>
            <person name="Hale W."/>
            <person name="Jakkamsetti A."/>
            <person name="Pham P."/>
            <person name="Ruth R."/>
            <person name="San Lucas F."/>
            <person name="Warren J."/>
            <person name="Zhang J."/>
            <person name="Zhao Z."/>
            <person name="Zhou C."/>
            <person name="Zhu D."/>
            <person name="Lee S."/>
            <person name="Bess C."/>
            <person name="Blankenburg K."/>
            <person name="Forbes L."/>
            <person name="Fu Q."/>
            <person name="Gubbala S."/>
            <person name="Hirani K."/>
            <person name="Jayaseelan J.C."/>
            <person name="Lara F."/>
            <person name="Munidasa M."/>
            <person name="Palculict T."/>
            <person name="Patil S."/>
            <person name="Pu L.-L."/>
            <person name="Saada N."/>
            <person name="Tang L."/>
            <person name="Weissenberger G."/>
            <person name="Zhu Y."/>
            <person name="Hemphill L."/>
            <person name="Shang Y."/>
            <person name="Youmans B."/>
            <person name="Ayvaz T."/>
            <person name="Ross M."/>
            <person name="Santibanez J."/>
            <person name="Aqrawi P."/>
            <person name="Gross S."/>
            <person name="Joshi V."/>
            <person name="Fowler G."/>
            <person name="Nazareth L."/>
            <person name="Reid J."/>
            <person name="Worley K."/>
            <person name="Petrosino J."/>
            <person name="Highlander S."/>
            <person name="Gibbs R."/>
        </authorList>
    </citation>
    <scope>NUCLEOTIDE SEQUENCE [LARGE SCALE GENOMIC DNA]</scope>
    <source>
        <strain evidence="1 2">ATCC 33574</strain>
    </source>
</reference>
<gene>
    <name evidence="1" type="ORF">HMPREF6485_2719</name>
</gene>
<evidence type="ECO:0000313" key="1">
    <source>
        <dbReference type="EMBL" id="EFU29393.1"/>
    </source>
</evidence>
<proteinExistence type="predicted"/>
<protein>
    <submittedName>
        <fullName evidence="1">Uncharacterized protein</fullName>
    </submittedName>
</protein>
<dbReference type="HOGENOM" id="CLU_2651397_0_0_10"/>
<keyword evidence="2" id="KW-1185">Reference proteome</keyword>
<dbReference type="EMBL" id="AEPD01000049">
    <property type="protein sequence ID" value="EFU29393.1"/>
    <property type="molecule type" value="Genomic_DNA"/>
</dbReference>
<accession>E6KAT3</accession>
<name>E6KAT3_9BACT</name>
<evidence type="ECO:0000313" key="2">
    <source>
        <dbReference type="Proteomes" id="UP000003112"/>
    </source>
</evidence>
<dbReference type="AlphaFoldDB" id="E6KAT3"/>
<comment type="caution">
    <text evidence="1">The sequence shown here is derived from an EMBL/GenBank/DDBJ whole genome shotgun (WGS) entry which is preliminary data.</text>
</comment>
<sequence>MWRGRRKGEEGERQIQTESLSNYLAGFAPCACDICKRFPFGREYAKNDEDANLLTVSGLTFLDISNHLKQRVGEPE</sequence>
<dbReference type="Proteomes" id="UP000003112">
    <property type="component" value="Unassembled WGS sequence"/>
</dbReference>